<dbReference type="PANTHER" id="PTHR46206:SF7">
    <property type="entry name" value="P450, PUTATIVE (EUROFUNG)-RELATED"/>
    <property type="match status" value="1"/>
</dbReference>
<organism evidence="9 10">
    <name type="scientific">Dendryphion nanum</name>
    <dbReference type="NCBI Taxonomy" id="256645"/>
    <lineage>
        <taxon>Eukaryota</taxon>
        <taxon>Fungi</taxon>
        <taxon>Dikarya</taxon>
        <taxon>Ascomycota</taxon>
        <taxon>Pezizomycotina</taxon>
        <taxon>Dothideomycetes</taxon>
        <taxon>Pleosporomycetidae</taxon>
        <taxon>Pleosporales</taxon>
        <taxon>Torulaceae</taxon>
        <taxon>Dendryphion</taxon>
    </lineage>
</organism>
<dbReference type="InterPro" id="IPR017972">
    <property type="entry name" value="Cyt_P450_CS"/>
</dbReference>
<dbReference type="GO" id="GO:0020037">
    <property type="term" value="F:heme binding"/>
    <property type="evidence" value="ECO:0007669"/>
    <property type="project" value="InterPro"/>
</dbReference>
<comment type="cofactor">
    <cofactor evidence="1 7">
        <name>heme</name>
        <dbReference type="ChEBI" id="CHEBI:30413"/>
    </cofactor>
</comment>
<gene>
    <name evidence="9" type="ORF">B0J11DRAFT_103480</name>
</gene>
<dbReference type="InterPro" id="IPR001128">
    <property type="entry name" value="Cyt_P450"/>
</dbReference>
<protein>
    <submittedName>
        <fullName evidence="9">Cytochrome P450 monooxygenase-like protein</fullName>
    </submittedName>
</protein>
<evidence type="ECO:0000256" key="2">
    <source>
        <dbReference type="ARBA" id="ARBA00004685"/>
    </source>
</evidence>
<dbReference type="EMBL" id="JAGMWT010000014">
    <property type="protein sequence ID" value="KAH7116896.1"/>
    <property type="molecule type" value="Genomic_DNA"/>
</dbReference>
<comment type="pathway">
    <text evidence="2">Mycotoxin biosynthesis.</text>
</comment>
<evidence type="ECO:0000256" key="6">
    <source>
        <dbReference type="ARBA" id="ARBA00023004"/>
    </source>
</evidence>
<dbReference type="CDD" id="cd11041">
    <property type="entry name" value="CYP503A1-like"/>
    <property type="match status" value="1"/>
</dbReference>
<accession>A0A9P9IDL6</accession>
<comment type="similarity">
    <text evidence="3 8">Belongs to the cytochrome P450 family.</text>
</comment>
<name>A0A9P9IDL6_9PLEO</name>
<evidence type="ECO:0000313" key="9">
    <source>
        <dbReference type="EMBL" id="KAH7116896.1"/>
    </source>
</evidence>
<comment type="caution">
    <text evidence="9">The sequence shown here is derived from an EMBL/GenBank/DDBJ whole genome shotgun (WGS) entry which is preliminary data.</text>
</comment>
<keyword evidence="10" id="KW-1185">Reference proteome</keyword>
<sequence>MALQGVEQLSPAQLAIVASAIAIAICISFFRSDQRTHLAKLAIIGATNEKWRQTYLETGRDIYLKGYQQFKNEVYRIITSDVETSLVVPPRFLPELRRAPDDVLSFPKSTENLLEAKYTNVLTSGPLAEAVIHVIKKDLTKNLARLNPAVCQEVDDATRAEFGSPTDWEKQWIYMKLCNIVAKASGRIIVGPEHCHEKEFLDHSINYTIDLMTAQQAIKKTRPWLRPYLAPRLAEVKRLRDRENKARVFLEPIVADRRKASQDPGYEKPEDMLQWFMNSAMNNVGSTENLAKAILSVLFAAIHTTSTTVTNMLYTLAAFPEYIPEIRQEIRNVMADNGGTITFLALQSMVKLDSFMKESTRFNPIGTTAFSRKVLKGFTLSNGQYLPSGTFIEAASSAIYLDEDIYHDSKTFDGFRFAKIRQNLPANESSRYLFVSTNERDLNFGYGAHACPGRFFASNEIKMLLARIILEYDVKNEDGRTGLEGRIQNISFGRSNSPDLTKPLMFRRAQD</sequence>
<dbReference type="GO" id="GO:0004497">
    <property type="term" value="F:monooxygenase activity"/>
    <property type="evidence" value="ECO:0007669"/>
    <property type="project" value="UniProtKB-KW"/>
</dbReference>
<dbReference type="Gene3D" id="1.10.630.10">
    <property type="entry name" value="Cytochrome P450"/>
    <property type="match status" value="1"/>
</dbReference>
<keyword evidence="8 9" id="KW-0503">Monooxygenase</keyword>
<dbReference type="Pfam" id="PF00067">
    <property type="entry name" value="p450"/>
    <property type="match status" value="1"/>
</dbReference>
<feature type="binding site" description="axial binding residue" evidence="7">
    <location>
        <position position="451"/>
    </location>
    <ligand>
        <name>heme</name>
        <dbReference type="ChEBI" id="CHEBI:30413"/>
    </ligand>
    <ligandPart>
        <name>Fe</name>
        <dbReference type="ChEBI" id="CHEBI:18248"/>
    </ligandPart>
</feature>
<dbReference type="AlphaFoldDB" id="A0A9P9IDL6"/>
<evidence type="ECO:0000256" key="1">
    <source>
        <dbReference type="ARBA" id="ARBA00001971"/>
    </source>
</evidence>
<dbReference type="OrthoDB" id="1844152at2759"/>
<keyword evidence="5 8" id="KW-0560">Oxidoreductase</keyword>
<dbReference type="SUPFAM" id="SSF48264">
    <property type="entry name" value="Cytochrome P450"/>
    <property type="match status" value="1"/>
</dbReference>
<evidence type="ECO:0000256" key="7">
    <source>
        <dbReference type="PIRSR" id="PIRSR602403-1"/>
    </source>
</evidence>
<evidence type="ECO:0000256" key="8">
    <source>
        <dbReference type="RuleBase" id="RU000461"/>
    </source>
</evidence>
<dbReference type="InterPro" id="IPR036396">
    <property type="entry name" value="Cyt_P450_sf"/>
</dbReference>
<dbReference type="GO" id="GO:0005506">
    <property type="term" value="F:iron ion binding"/>
    <property type="evidence" value="ECO:0007669"/>
    <property type="project" value="InterPro"/>
</dbReference>
<dbReference type="PRINTS" id="PR00465">
    <property type="entry name" value="EP450IV"/>
</dbReference>
<dbReference type="Proteomes" id="UP000700596">
    <property type="component" value="Unassembled WGS sequence"/>
</dbReference>
<evidence type="ECO:0000313" key="10">
    <source>
        <dbReference type="Proteomes" id="UP000700596"/>
    </source>
</evidence>
<keyword evidence="7 8" id="KW-0349">Heme</keyword>
<dbReference type="PROSITE" id="PS00086">
    <property type="entry name" value="CYTOCHROME_P450"/>
    <property type="match status" value="1"/>
</dbReference>
<reference evidence="9" key="1">
    <citation type="journal article" date="2021" name="Nat. Commun.">
        <title>Genetic determinants of endophytism in the Arabidopsis root mycobiome.</title>
        <authorList>
            <person name="Mesny F."/>
            <person name="Miyauchi S."/>
            <person name="Thiergart T."/>
            <person name="Pickel B."/>
            <person name="Atanasova L."/>
            <person name="Karlsson M."/>
            <person name="Huettel B."/>
            <person name="Barry K.W."/>
            <person name="Haridas S."/>
            <person name="Chen C."/>
            <person name="Bauer D."/>
            <person name="Andreopoulos W."/>
            <person name="Pangilinan J."/>
            <person name="LaButti K."/>
            <person name="Riley R."/>
            <person name="Lipzen A."/>
            <person name="Clum A."/>
            <person name="Drula E."/>
            <person name="Henrissat B."/>
            <person name="Kohler A."/>
            <person name="Grigoriev I.V."/>
            <person name="Martin F.M."/>
            <person name="Hacquard S."/>
        </authorList>
    </citation>
    <scope>NUCLEOTIDE SEQUENCE</scope>
    <source>
        <strain evidence="9">MPI-CAGE-CH-0243</strain>
    </source>
</reference>
<dbReference type="PANTHER" id="PTHR46206">
    <property type="entry name" value="CYTOCHROME P450"/>
    <property type="match status" value="1"/>
</dbReference>
<dbReference type="GO" id="GO:0016705">
    <property type="term" value="F:oxidoreductase activity, acting on paired donors, with incorporation or reduction of molecular oxygen"/>
    <property type="evidence" value="ECO:0007669"/>
    <property type="project" value="InterPro"/>
</dbReference>
<evidence type="ECO:0000256" key="5">
    <source>
        <dbReference type="ARBA" id="ARBA00023002"/>
    </source>
</evidence>
<dbReference type="PRINTS" id="PR00385">
    <property type="entry name" value="P450"/>
</dbReference>
<evidence type="ECO:0000256" key="3">
    <source>
        <dbReference type="ARBA" id="ARBA00010617"/>
    </source>
</evidence>
<evidence type="ECO:0000256" key="4">
    <source>
        <dbReference type="ARBA" id="ARBA00022723"/>
    </source>
</evidence>
<proteinExistence type="inferred from homology"/>
<keyword evidence="4 7" id="KW-0479">Metal-binding</keyword>
<dbReference type="InterPro" id="IPR002403">
    <property type="entry name" value="Cyt_P450_E_grp-IV"/>
</dbReference>
<keyword evidence="6 7" id="KW-0408">Iron</keyword>